<dbReference type="GeneID" id="37166436"/>
<accession>A0A8G1VHS0</accession>
<feature type="region of interest" description="Disordered" evidence="1">
    <location>
        <begin position="1"/>
        <end position="29"/>
    </location>
</feature>
<keyword evidence="3" id="KW-1185">Reference proteome</keyword>
<gene>
    <name evidence="2" type="ORF">BO85DRAFT_480905</name>
</gene>
<evidence type="ECO:0000313" key="3">
    <source>
        <dbReference type="Proteomes" id="UP000249526"/>
    </source>
</evidence>
<feature type="compositionally biased region" description="Polar residues" evidence="1">
    <location>
        <begin position="1"/>
        <end position="10"/>
    </location>
</feature>
<dbReference type="Proteomes" id="UP000249526">
    <property type="component" value="Unassembled WGS sequence"/>
</dbReference>
<evidence type="ECO:0000256" key="1">
    <source>
        <dbReference type="SAM" id="MobiDB-lite"/>
    </source>
</evidence>
<dbReference type="AlphaFoldDB" id="A0A8G1VHS0"/>
<reference evidence="2 3" key="1">
    <citation type="submission" date="2018-02" db="EMBL/GenBank/DDBJ databases">
        <title>The genomes of Aspergillus section Nigri reveals drivers in fungal speciation.</title>
        <authorList>
            <consortium name="DOE Joint Genome Institute"/>
            <person name="Vesth T.C."/>
            <person name="Nybo J."/>
            <person name="Theobald S."/>
            <person name="Brandl J."/>
            <person name="Frisvad J.C."/>
            <person name="Nielsen K.F."/>
            <person name="Lyhne E.K."/>
            <person name="Kogle M.E."/>
            <person name="Kuo A."/>
            <person name="Riley R."/>
            <person name="Clum A."/>
            <person name="Nolan M."/>
            <person name="Lipzen A."/>
            <person name="Salamov A."/>
            <person name="Henrissat B."/>
            <person name="Wiebenga A."/>
            <person name="De vries R.P."/>
            <person name="Grigoriev I.V."/>
            <person name="Mortensen U.H."/>
            <person name="Andersen M.R."/>
            <person name="Baker S.E."/>
        </authorList>
    </citation>
    <scope>NUCLEOTIDE SEQUENCE [LARGE SCALE GENOMIC DNA]</scope>
    <source>
        <strain evidence="2 3">CBS 112811</strain>
    </source>
</reference>
<name>A0A8G1VHS0_9EURO</name>
<sequence length="279" mass="31396">MSTNASTSHTMSRHTAGLTNDHEKRNPQGGIYTPEFASFNPSQPCDSFISAAVLPHHQVQTHISPTYPVIPRIPELPAQYPWYGGSGYNAPTDLEHWDFVTRLQPGIVPQNDCHQPGTLQENVPWNSFVIPTAMSSSTGKADGQVEGLSYLLVNAMIPSPLSQLIWKMQVPASYPRRISMPPTDGYMRDTECPAHSQAVKCTHNEPQLRHALYKALDFPSYRRYREFERVYHALRSWVCLFMEPKPPDPPAQKLNRSELGPAHLAEIGSKLIFRDLSDH</sequence>
<dbReference type="RefSeq" id="XP_025511626.1">
    <property type="nucleotide sequence ID" value="XM_025663034.1"/>
</dbReference>
<proteinExistence type="predicted"/>
<dbReference type="EMBL" id="KZ825075">
    <property type="protein sequence ID" value="RAH53704.1"/>
    <property type="molecule type" value="Genomic_DNA"/>
</dbReference>
<organism evidence="2 3">
    <name type="scientific">Aspergillus piperis CBS 112811</name>
    <dbReference type="NCBI Taxonomy" id="1448313"/>
    <lineage>
        <taxon>Eukaryota</taxon>
        <taxon>Fungi</taxon>
        <taxon>Dikarya</taxon>
        <taxon>Ascomycota</taxon>
        <taxon>Pezizomycotina</taxon>
        <taxon>Eurotiomycetes</taxon>
        <taxon>Eurotiomycetidae</taxon>
        <taxon>Eurotiales</taxon>
        <taxon>Aspergillaceae</taxon>
        <taxon>Aspergillus</taxon>
        <taxon>Aspergillus subgen. Circumdati</taxon>
    </lineage>
</organism>
<protein>
    <submittedName>
        <fullName evidence="2">Uncharacterized protein</fullName>
    </submittedName>
</protein>
<evidence type="ECO:0000313" key="2">
    <source>
        <dbReference type="EMBL" id="RAH53704.1"/>
    </source>
</evidence>